<evidence type="ECO:0000256" key="2">
    <source>
        <dbReference type="ARBA" id="ARBA00022679"/>
    </source>
</evidence>
<dbReference type="Gene3D" id="3.40.47.10">
    <property type="match status" value="1"/>
</dbReference>
<dbReference type="InterPro" id="IPR020616">
    <property type="entry name" value="Thiolase_N"/>
</dbReference>
<keyword evidence="9" id="KW-1185">Reference proteome</keyword>
<feature type="domain" description="Thiolase N-terminal" evidence="6">
    <location>
        <begin position="8"/>
        <end position="262"/>
    </location>
</feature>
<dbReference type="RefSeq" id="WP_161893947.1">
    <property type="nucleotide sequence ID" value="NZ_BJOV01000002.1"/>
</dbReference>
<dbReference type="Pfam" id="PF00108">
    <property type="entry name" value="Thiolase_N"/>
    <property type="match status" value="1"/>
</dbReference>
<reference evidence="9" key="1">
    <citation type="submission" date="2019-06" db="EMBL/GenBank/DDBJ databases">
        <title>Gordonia isolated from sludge of a wastewater treatment plant.</title>
        <authorList>
            <person name="Tamura T."/>
            <person name="Aoyama K."/>
            <person name="Kang Y."/>
            <person name="Saito S."/>
            <person name="Akiyama N."/>
            <person name="Yazawa K."/>
            <person name="Gonoi T."/>
            <person name="Mikami Y."/>
        </authorList>
    </citation>
    <scope>NUCLEOTIDE SEQUENCE [LARGE SCALE GENOMIC DNA]</scope>
    <source>
        <strain evidence="9">NBRC 107696</strain>
    </source>
</reference>
<evidence type="ECO:0000259" key="7">
    <source>
        <dbReference type="Pfam" id="PF02803"/>
    </source>
</evidence>
<dbReference type="InterPro" id="IPR016039">
    <property type="entry name" value="Thiolase-like"/>
</dbReference>
<feature type="domain" description="Thiolase C-terminal" evidence="7">
    <location>
        <begin position="270"/>
        <end position="391"/>
    </location>
</feature>
<protein>
    <submittedName>
        <fullName evidence="8">Acetyl-CoA acyltransferase</fullName>
    </submittedName>
</protein>
<proteinExistence type="inferred from homology"/>
<dbReference type="InterPro" id="IPR020613">
    <property type="entry name" value="Thiolase_CS"/>
</dbReference>
<dbReference type="AlphaFoldDB" id="A0A7I9V479"/>
<feature type="active site" description="Proton acceptor" evidence="4">
    <location>
        <position position="348"/>
    </location>
</feature>
<gene>
    <name evidence="8" type="primary">fadA_1</name>
    <name evidence="8" type="ORF">nbrc107696_04380</name>
</gene>
<name>A0A7I9V479_9ACTN</name>
<dbReference type="OrthoDB" id="9764638at2"/>
<dbReference type="EMBL" id="BJOV01000002">
    <property type="protein sequence ID" value="GED99991.1"/>
    <property type="molecule type" value="Genomic_DNA"/>
</dbReference>
<evidence type="ECO:0000313" key="8">
    <source>
        <dbReference type="EMBL" id="GED99991.1"/>
    </source>
</evidence>
<keyword evidence="3 5" id="KW-0012">Acyltransferase</keyword>
<dbReference type="PIRSF" id="PIRSF000429">
    <property type="entry name" value="Ac-CoA_Ac_transf"/>
    <property type="match status" value="1"/>
</dbReference>
<dbReference type="PROSITE" id="PS00737">
    <property type="entry name" value="THIOLASE_2"/>
    <property type="match status" value="1"/>
</dbReference>
<dbReference type="SUPFAM" id="SSF53901">
    <property type="entry name" value="Thiolase-like"/>
    <property type="match status" value="2"/>
</dbReference>
<dbReference type="GO" id="GO:0016747">
    <property type="term" value="F:acyltransferase activity, transferring groups other than amino-acyl groups"/>
    <property type="evidence" value="ECO:0007669"/>
    <property type="project" value="InterPro"/>
</dbReference>
<evidence type="ECO:0000256" key="5">
    <source>
        <dbReference type="RuleBase" id="RU003557"/>
    </source>
</evidence>
<comment type="similarity">
    <text evidence="1 5">Belongs to the thiolase-like superfamily. Thiolase family.</text>
</comment>
<dbReference type="InterPro" id="IPR020617">
    <property type="entry name" value="Thiolase_C"/>
</dbReference>
<dbReference type="PANTHER" id="PTHR43365">
    <property type="entry name" value="BLR7806 PROTEIN"/>
    <property type="match status" value="1"/>
</dbReference>
<evidence type="ECO:0000256" key="3">
    <source>
        <dbReference type="ARBA" id="ARBA00023315"/>
    </source>
</evidence>
<keyword evidence="2 5" id="KW-0808">Transferase</keyword>
<comment type="caution">
    <text evidence="8">The sequence shown here is derived from an EMBL/GenBank/DDBJ whole genome shotgun (WGS) entry which is preliminary data.</text>
</comment>
<dbReference type="CDD" id="cd00751">
    <property type="entry name" value="thiolase"/>
    <property type="match status" value="1"/>
</dbReference>
<dbReference type="InterPro" id="IPR002155">
    <property type="entry name" value="Thiolase"/>
</dbReference>
<evidence type="ECO:0000256" key="4">
    <source>
        <dbReference type="PIRSR" id="PIRSR000429-1"/>
    </source>
</evidence>
<evidence type="ECO:0000256" key="1">
    <source>
        <dbReference type="ARBA" id="ARBA00010982"/>
    </source>
</evidence>
<sequence length="399" mass="41421">MNNPSEAVIVGAVRTPVGRRGGALAAWHPVDLLGAAIADVVDRSGVEPALIDDVIAGCVLQTDVQSGNVARHAMLSAGLPESVPAVTVDRQCGSGLQAVSFAAQAVMAGSHDLVVACGVESMSQVATPPSLIPGSPLGPQYSPRELARYDGGLMAQGLSSELMNSDYGMTREALDDFSMRSHRRAAEAIAAGRFEAQTVPLHSDPADDGSPLVTRDEGVRASIDPAKIASLRTVFADDGMTTAANSSQISDGAGALLIASRSFAAEHGLAPRARFRALSVAGADPVVQFTAVLESTRRALKRSGLEIDEIDLFEVNEAFAGVPLMFQREFGVPDGKLNVNGGSIAIGHPLGSTGARMLTDLLCELERTGKRIGLLTVCEAAGTANTTIIERIDPAFTGK</sequence>
<evidence type="ECO:0000313" key="9">
    <source>
        <dbReference type="Proteomes" id="UP000444960"/>
    </source>
</evidence>
<dbReference type="Pfam" id="PF02803">
    <property type="entry name" value="Thiolase_C"/>
    <property type="match status" value="1"/>
</dbReference>
<dbReference type="PANTHER" id="PTHR43365:SF1">
    <property type="entry name" value="ACETYL-COA C-ACYLTRANSFERASE"/>
    <property type="match status" value="1"/>
</dbReference>
<accession>A0A7I9V479</accession>
<dbReference type="NCBIfam" id="TIGR01930">
    <property type="entry name" value="AcCoA-C-Actrans"/>
    <property type="match status" value="1"/>
</dbReference>
<evidence type="ECO:0000259" key="6">
    <source>
        <dbReference type="Pfam" id="PF00108"/>
    </source>
</evidence>
<feature type="active site" description="Acyl-thioester intermediate" evidence="4">
    <location>
        <position position="92"/>
    </location>
</feature>
<organism evidence="8 9">
    <name type="scientific">Gordonia spumicola</name>
    <dbReference type="NCBI Taxonomy" id="589161"/>
    <lineage>
        <taxon>Bacteria</taxon>
        <taxon>Bacillati</taxon>
        <taxon>Actinomycetota</taxon>
        <taxon>Actinomycetes</taxon>
        <taxon>Mycobacteriales</taxon>
        <taxon>Gordoniaceae</taxon>
        <taxon>Gordonia</taxon>
    </lineage>
</organism>
<dbReference type="Proteomes" id="UP000444960">
    <property type="component" value="Unassembled WGS sequence"/>
</dbReference>
<feature type="active site" description="Proton acceptor" evidence="4">
    <location>
        <position position="378"/>
    </location>
</feature>